<protein>
    <submittedName>
        <fullName evidence="1">Actin filament-coating protein tropomyosin protein</fullName>
    </submittedName>
</protein>
<proteinExistence type="predicted"/>
<name>A0ACB7TWH7_DIOAL</name>
<dbReference type="EMBL" id="CM037029">
    <property type="protein sequence ID" value="KAH7652403.1"/>
    <property type="molecule type" value="Genomic_DNA"/>
</dbReference>
<evidence type="ECO:0000313" key="2">
    <source>
        <dbReference type="Proteomes" id="UP000827976"/>
    </source>
</evidence>
<evidence type="ECO:0000313" key="1">
    <source>
        <dbReference type="EMBL" id="KAH7652403.1"/>
    </source>
</evidence>
<keyword evidence="2" id="KW-1185">Reference proteome</keyword>
<gene>
    <name evidence="1" type="ORF">IHE45_19G015100</name>
</gene>
<reference evidence="2" key="1">
    <citation type="journal article" date="2022" name="Nat. Commun.">
        <title>Chromosome evolution and the genetic basis of agronomically important traits in greater yam.</title>
        <authorList>
            <person name="Bredeson J.V."/>
            <person name="Lyons J.B."/>
            <person name="Oniyinde I.O."/>
            <person name="Okereke N.R."/>
            <person name="Kolade O."/>
            <person name="Nnabue I."/>
            <person name="Nwadili C.O."/>
            <person name="Hribova E."/>
            <person name="Parker M."/>
            <person name="Nwogha J."/>
            <person name="Shu S."/>
            <person name="Carlson J."/>
            <person name="Kariba R."/>
            <person name="Muthemba S."/>
            <person name="Knop K."/>
            <person name="Barton G.J."/>
            <person name="Sherwood A.V."/>
            <person name="Lopez-Montes A."/>
            <person name="Asiedu R."/>
            <person name="Jamnadass R."/>
            <person name="Muchugi A."/>
            <person name="Goodstein D."/>
            <person name="Egesi C.N."/>
            <person name="Featherston J."/>
            <person name="Asfaw A."/>
            <person name="Simpson G.G."/>
            <person name="Dolezel J."/>
            <person name="Hendre P.S."/>
            <person name="Van Deynze A."/>
            <person name="Kumar P.L."/>
            <person name="Obidiegwu J.E."/>
            <person name="Bhattacharjee R."/>
            <person name="Rokhsar D.S."/>
        </authorList>
    </citation>
    <scope>NUCLEOTIDE SEQUENCE [LARGE SCALE GENOMIC DNA]</scope>
    <source>
        <strain evidence="2">cv. TDa95/00328</strain>
    </source>
</reference>
<comment type="caution">
    <text evidence="1">The sequence shown here is derived from an EMBL/GenBank/DDBJ whole genome shotgun (WGS) entry which is preliminary data.</text>
</comment>
<accession>A0ACB7TWH7</accession>
<sequence>MENGGETGDDQGSGWFEVKKKNRTSSKLAIQKVSGGSSSKANTYVPRNQVSDNDEAGKFLSRKPAQPFKSGFVSADGPGLPSVKDGESGKSVDKVAANQENEPPRKHASMTMKVTNLEGGVKDFQGVSIKKSVDDVSVPKIKWGNLEDECLLVPGNSVVSTMPVNPKHNDEDVNLQASHSTPLVVDEMINGSQIIEQFPSGAQSSVGETSMEDVELLNSNSKGVLTNVTNPGESDPVVLVEAIGNRLSKIDEEAECMAVEKTHNASMIGSSDITKEVNVPENVGSQADPERSTLLEHQKNSFEDSVSASGGAAVKEGNVLQNSSVDGTELGENESAESKERFRQRLWCFLFENLNRAVDELYLLCELECDVEQMDEAILVLEEAASDFRELKSRVEHFDSIKRSPSQSPKTGTSLSSKTDHRRPHALSWEVRRMTNSPHRAEILSSSLEAFKKIQMERAGMLARDDVKASSAHTSSLAISIGSYRTSPKASDEVATEHQMQSEKQTRVLDSDQGLIITKKQNVYMSSQSRANAAVKECMTPESLLASVSGKSKREPLEPISETQKELYKRDKLPVENRLHKQSKTTDVVKRPSSLTDKEKEKEKEKRNSAPWKSMDAWKEKRNWEDILKSPMRTSSRVSHSPGMSRKGQERARVLRDKLMSPEKRKKTALDMKREAEEKHARAMRIRNQLENERMQRLQRTSEKVNRVNEWQAVRSLKLREGMYARHQRSESRHEAYLAQVAKRAGDESSKVNEVRFITSLNEENKKLMLRQKLHDSEMRRAEKLQVIRTKQKEDTAREEAVLERRKLLEAEKLQRLAETQRKKEEAQVRREEERKASSAAREARVIEQLRRKEVRAKAQQEEAELLALRLAERLRESEQRRKFYLEQIREKASMDFRDQSSPLLRRSVNKDGYNRSAPTNSVEDFHTCLATPGLITTTQQQSLKRRIKKIRQRLMALKHEFVEPSLGPENTGVGYRALVGGARAKIGRWLQDLQRHRQARKEGAASIGLIVGDMVKFLEGREPELHASRQAGLIDFIASALPASHTSKPEACQVTVYLLRLLRVVLSLSANRSYFLVQNLLPPIIPMLSASLENYIKIAASSSPGATNNIPSKASIENLVSIAEILDGFLWTVTTIIGHAHVDERQLQMQDGLVELIVAYQVIHRLRDLFALYDRPQVEGAPFPSSILLSLNLLTVLACRPASVSSIDWESCVVKPAITYEILEASLGKKSLDISNSSTMNNPSGDSIMAMNQDTGESDHKCGGDKVATRTDDPESMEVDVQSVKKPCDNSVYSNNADGGPEGSTGIALNEPQNIMSEEKAKLRLPQKEVKNPMDDSSEKKGVAENMVHEDIESKNEVNLKQPVVFLLSAVAETSLVSLPSLLTAVLLQANNRMSSDQASYVFPMNFEEVATGVLKVLNNLANLDITLLQSMLARSDLKMEFFHLMSFLLSHCTSKWRTTNDRVGLLLLESLLLLGYFALFHPENQAVLRWGKSPTILHKVCDLPFVFFSDPELTPILAGTLIAACYGCDQNRGVVQQELSIDMLLSLLKSCRQGLLSLHSDSSPPDNSVPNDPSDVNSQLVLEAKKTQQVDLSIRSNRRNNRVLGRGGASSGSTRGVKVKTQRDNNRGSKTCDEWAQKHSLPASEASSTFMLHRRLPSSFLDKAEEFFSAAVAPL</sequence>
<organism evidence="1 2">
    <name type="scientific">Dioscorea alata</name>
    <name type="common">Purple yam</name>
    <dbReference type="NCBI Taxonomy" id="55571"/>
    <lineage>
        <taxon>Eukaryota</taxon>
        <taxon>Viridiplantae</taxon>
        <taxon>Streptophyta</taxon>
        <taxon>Embryophyta</taxon>
        <taxon>Tracheophyta</taxon>
        <taxon>Spermatophyta</taxon>
        <taxon>Magnoliopsida</taxon>
        <taxon>Liliopsida</taxon>
        <taxon>Dioscoreales</taxon>
        <taxon>Dioscoreaceae</taxon>
        <taxon>Dioscorea</taxon>
    </lineage>
</organism>
<dbReference type="Proteomes" id="UP000827976">
    <property type="component" value="Chromosome 19"/>
</dbReference>